<feature type="region of interest" description="Disordered" evidence="1">
    <location>
        <begin position="54"/>
        <end position="78"/>
    </location>
</feature>
<evidence type="ECO:0000313" key="3">
    <source>
        <dbReference type="Proteomes" id="UP000608071"/>
    </source>
</evidence>
<comment type="caution">
    <text evidence="2">The sequence shown here is derived from an EMBL/GenBank/DDBJ whole genome shotgun (WGS) entry which is preliminary data.</text>
</comment>
<protein>
    <submittedName>
        <fullName evidence="2">Uncharacterized protein</fullName>
    </submittedName>
</protein>
<accession>A0ABR8SW23</accession>
<organism evidence="2 3">
    <name type="scientific">Paenibacillus gallinarum</name>
    <dbReference type="NCBI Taxonomy" id="2762232"/>
    <lineage>
        <taxon>Bacteria</taxon>
        <taxon>Bacillati</taxon>
        <taxon>Bacillota</taxon>
        <taxon>Bacilli</taxon>
        <taxon>Bacillales</taxon>
        <taxon>Paenibacillaceae</taxon>
        <taxon>Paenibacillus</taxon>
    </lineage>
</organism>
<reference evidence="2 3" key="1">
    <citation type="submission" date="2020-08" db="EMBL/GenBank/DDBJ databases">
        <title>A Genomic Blueprint of the Chicken Gut Microbiome.</title>
        <authorList>
            <person name="Gilroy R."/>
            <person name="Ravi A."/>
            <person name="Getino M."/>
            <person name="Pursley I."/>
            <person name="Horton D.L."/>
            <person name="Alikhan N.-F."/>
            <person name="Baker D."/>
            <person name="Gharbi K."/>
            <person name="Hall N."/>
            <person name="Watson M."/>
            <person name="Adriaenssens E.M."/>
            <person name="Foster-Nyarko E."/>
            <person name="Jarju S."/>
            <person name="Secka A."/>
            <person name="Antonio M."/>
            <person name="Oren A."/>
            <person name="Chaudhuri R."/>
            <person name="La Ragione R.M."/>
            <person name="Hildebrand F."/>
            <person name="Pallen M.J."/>
        </authorList>
    </citation>
    <scope>NUCLEOTIDE SEQUENCE [LARGE SCALE GENOMIC DNA]</scope>
    <source>
        <strain evidence="2 3">Sa2BVA9</strain>
    </source>
</reference>
<keyword evidence="3" id="KW-1185">Reference proteome</keyword>
<dbReference type="EMBL" id="JACSQL010000002">
    <property type="protein sequence ID" value="MBD7967718.1"/>
    <property type="molecule type" value="Genomic_DNA"/>
</dbReference>
<evidence type="ECO:0000256" key="1">
    <source>
        <dbReference type="SAM" id="MobiDB-lite"/>
    </source>
</evidence>
<gene>
    <name evidence="2" type="ORF">H9647_06570</name>
</gene>
<evidence type="ECO:0000313" key="2">
    <source>
        <dbReference type="EMBL" id="MBD7967718.1"/>
    </source>
</evidence>
<dbReference type="Proteomes" id="UP000608071">
    <property type="component" value="Unassembled WGS sequence"/>
</dbReference>
<dbReference type="RefSeq" id="WP_191798959.1">
    <property type="nucleotide sequence ID" value="NZ_JACSQL010000002.1"/>
</dbReference>
<sequence length="78" mass="8914">MQLQVRIKASDKEEDLIALEQVGGKLNLSGPRPKFTFDNEAQRNEYDRARRKLRETKNDSSCGAAEAIHSQKNNLIRD</sequence>
<proteinExistence type="predicted"/>
<name>A0ABR8SW23_9BACL</name>